<reference evidence="4 5" key="1">
    <citation type="journal article" date="2016" name="Front. Microbiol.">
        <title>Genomic Resource of Rice Seed Associated Bacteria.</title>
        <authorList>
            <person name="Midha S."/>
            <person name="Bansal K."/>
            <person name="Sharma S."/>
            <person name="Kumar N."/>
            <person name="Patil P.P."/>
            <person name="Chaudhry V."/>
            <person name="Patil P.B."/>
        </authorList>
    </citation>
    <scope>NUCLEOTIDE SEQUENCE [LARGE SCALE GENOMIC DNA]</scope>
    <source>
        <strain evidence="4 5">NS365</strain>
    </source>
</reference>
<dbReference type="GO" id="GO:0051287">
    <property type="term" value="F:NAD binding"/>
    <property type="evidence" value="ECO:0007669"/>
    <property type="project" value="InterPro"/>
</dbReference>
<dbReference type="Proteomes" id="UP000078529">
    <property type="component" value="Unassembled WGS sequence"/>
</dbReference>
<dbReference type="InterPro" id="IPR036291">
    <property type="entry name" value="NAD(P)-bd_dom_sf"/>
</dbReference>
<evidence type="ECO:0000313" key="5">
    <source>
        <dbReference type="Proteomes" id="UP000078529"/>
    </source>
</evidence>
<protein>
    <submittedName>
        <fullName evidence="4">2-hydroxyacid dehydrogenase</fullName>
    </submittedName>
</protein>
<evidence type="ECO:0000313" key="4">
    <source>
        <dbReference type="EMBL" id="KTR04807.1"/>
    </source>
</evidence>
<feature type="domain" description="D-isomer specific 2-hydroxyacid dehydrogenase NAD-binding" evidence="3">
    <location>
        <begin position="102"/>
        <end position="278"/>
    </location>
</feature>
<dbReference type="CDD" id="cd12164">
    <property type="entry name" value="GDH_like_2"/>
    <property type="match status" value="1"/>
</dbReference>
<gene>
    <name evidence="4" type="ORF">NS365_14435</name>
</gene>
<dbReference type="SUPFAM" id="SSF51735">
    <property type="entry name" value="NAD(P)-binding Rossmann-fold domains"/>
    <property type="match status" value="1"/>
</dbReference>
<dbReference type="PANTHER" id="PTHR43333">
    <property type="entry name" value="2-HACID_DH_C DOMAIN-CONTAINING PROTEIN"/>
    <property type="match status" value="1"/>
</dbReference>
<dbReference type="InterPro" id="IPR006140">
    <property type="entry name" value="D-isomer_DH_NAD-bd"/>
</dbReference>
<keyword evidence="5" id="KW-1185">Reference proteome</keyword>
<accession>A0A175RME4</accession>
<dbReference type="SUPFAM" id="SSF52283">
    <property type="entry name" value="Formate/glycerate dehydrogenase catalytic domain-like"/>
    <property type="match status" value="1"/>
</dbReference>
<keyword evidence="1" id="KW-0560">Oxidoreductase</keyword>
<dbReference type="GO" id="GO:0016491">
    <property type="term" value="F:oxidoreductase activity"/>
    <property type="evidence" value="ECO:0007669"/>
    <property type="project" value="UniProtKB-KW"/>
</dbReference>
<dbReference type="EMBL" id="LDQA01000029">
    <property type="protein sequence ID" value="KTR04807.1"/>
    <property type="molecule type" value="Genomic_DNA"/>
</dbReference>
<comment type="caution">
    <text evidence="4">The sequence shown here is derived from an EMBL/GenBank/DDBJ whole genome shotgun (WGS) entry which is preliminary data.</text>
</comment>
<name>A0A175RME4_9HYPH</name>
<dbReference type="PANTHER" id="PTHR43333:SF1">
    <property type="entry name" value="D-ISOMER SPECIFIC 2-HYDROXYACID DEHYDROGENASE NAD-BINDING DOMAIN-CONTAINING PROTEIN"/>
    <property type="match status" value="1"/>
</dbReference>
<evidence type="ECO:0000259" key="3">
    <source>
        <dbReference type="Pfam" id="PF02826"/>
    </source>
</evidence>
<sequence>MTLLLSVTGFDPTRWHDAMLKAAPAETIVLRPETAGDPSIRYAVVWKQPPGVLEGLPNLQAVFSLGAGVDHILADRTVPDVPIVRIVADDLTARMSEYVVWRVLDHHRRGMVYRAQQAARLWNERRQPAAGDVQVGILGLGELGRDAAEKLRLLGFKVSGWSRRERQVEGVTTFHGEEGLGAILAQSDILVVLLPLTSETRGLIDDAFLSRLKRETPLGTPVLVNAGRGGLQVDSAILRALNDNRLMEASLDVFEREPLAADSPLWRHPRVFVTPHAAASSDPEALAPIIMRQIAAHRRGEALTNIVDRAAGY</sequence>
<dbReference type="PATRIC" id="fig|401562.4.peg.2676"/>
<evidence type="ECO:0000256" key="2">
    <source>
        <dbReference type="ARBA" id="ARBA00023027"/>
    </source>
</evidence>
<dbReference type="RefSeq" id="WP_058600994.1">
    <property type="nucleotide sequence ID" value="NZ_LDQA01000029.1"/>
</dbReference>
<organism evidence="4 5">
    <name type="scientific">Aureimonas ureilytica</name>
    <dbReference type="NCBI Taxonomy" id="401562"/>
    <lineage>
        <taxon>Bacteria</taxon>
        <taxon>Pseudomonadati</taxon>
        <taxon>Pseudomonadota</taxon>
        <taxon>Alphaproteobacteria</taxon>
        <taxon>Hyphomicrobiales</taxon>
        <taxon>Aurantimonadaceae</taxon>
        <taxon>Aureimonas</taxon>
    </lineage>
</organism>
<evidence type="ECO:0000256" key="1">
    <source>
        <dbReference type="ARBA" id="ARBA00023002"/>
    </source>
</evidence>
<dbReference type="AlphaFoldDB" id="A0A175RME4"/>
<keyword evidence="2" id="KW-0520">NAD</keyword>
<dbReference type="Pfam" id="PF02826">
    <property type="entry name" value="2-Hacid_dh_C"/>
    <property type="match status" value="1"/>
</dbReference>
<dbReference type="Gene3D" id="3.40.50.720">
    <property type="entry name" value="NAD(P)-binding Rossmann-like Domain"/>
    <property type="match status" value="2"/>
</dbReference>
<proteinExistence type="predicted"/>